<comment type="caution">
    <text evidence="1">The sequence shown here is derived from an EMBL/GenBank/DDBJ whole genome shotgun (WGS) entry which is preliminary data.</text>
</comment>
<accession>A0A4S2JMY0</accession>
<protein>
    <submittedName>
        <fullName evidence="1">Uncharacterized protein</fullName>
    </submittedName>
</protein>
<reference evidence="1 2" key="1">
    <citation type="journal article" date="2019" name="Philos. Trans. R. Soc. Lond., B, Biol. Sci.">
        <title>Ant behaviour and brain gene expression of defending hosts depend on the ecological success of the intruding social parasite.</title>
        <authorList>
            <person name="Kaur R."/>
            <person name="Stoldt M."/>
            <person name="Jongepier E."/>
            <person name="Feldmeyer B."/>
            <person name="Menzel F."/>
            <person name="Bornberg-Bauer E."/>
            <person name="Foitzik S."/>
        </authorList>
    </citation>
    <scope>NUCLEOTIDE SEQUENCE [LARGE SCALE GENOMIC DNA]</scope>
    <source>
        <tissue evidence="1">Whole body</tissue>
    </source>
</reference>
<dbReference type="EMBL" id="QBLH01003535">
    <property type="protein sequence ID" value="TGZ37535.1"/>
    <property type="molecule type" value="Genomic_DNA"/>
</dbReference>
<evidence type="ECO:0000313" key="1">
    <source>
        <dbReference type="EMBL" id="TGZ37535.1"/>
    </source>
</evidence>
<organism evidence="1 2">
    <name type="scientific">Temnothorax longispinosus</name>
    <dbReference type="NCBI Taxonomy" id="300112"/>
    <lineage>
        <taxon>Eukaryota</taxon>
        <taxon>Metazoa</taxon>
        <taxon>Ecdysozoa</taxon>
        <taxon>Arthropoda</taxon>
        <taxon>Hexapoda</taxon>
        <taxon>Insecta</taxon>
        <taxon>Pterygota</taxon>
        <taxon>Neoptera</taxon>
        <taxon>Endopterygota</taxon>
        <taxon>Hymenoptera</taxon>
        <taxon>Apocrita</taxon>
        <taxon>Aculeata</taxon>
        <taxon>Formicoidea</taxon>
        <taxon>Formicidae</taxon>
        <taxon>Myrmicinae</taxon>
        <taxon>Temnothorax</taxon>
    </lineage>
</organism>
<dbReference type="Proteomes" id="UP000310200">
    <property type="component" value="Unassembled WGS sequence"/>
</dbReference>
<name>A0A4S2JMY0_9HYME</name>
<proteinExistence type="predicted"/>
<keyword evidence="2" id="KW-1185">Reference proteome</keyword>
<gene>
    <name evidence="1" type="ORF">DBV15_04681</name>
</gene>
<sequence>MLPRIIPRNFLRPHTRRNKKETANNGARHCGTICVGAKCSFTLTRRFLRRIAQIFVYHFIELDFTGSEPGLVSREKNGTIKCLHDHFGGAGGRIDCQGAEVPPSDDDDGNDGRWVGGWVSEWMGGLVCAVCVHVALRAAPGSSNEIAAHIYIGWYDPAQTR</sequence>
<evidence type="ECO:0000313" key="2">
    <source>
        <dbReference type="Proteomes" id="UP000310200"/>
    </source>
</evidence>
<dbReference type="AlphaFoldDB" id="A0A4S2JMY0"/>